<dbReference type="Gene3D" id="3.30.530.20">
    <property type="match status" value="1"/>
</dbReference>
<keyword evidence="1" id="KW-0732">Signal</keyword>
<protein>
    <recommendedName>
        <fullName evidence="4">Coenzyme Q-binding protein COQ10 START domain-containing protein</fullName>
    </recommendedName>
</protein>
<feature type="chain" id="PRO_5034687551" description="Coenzyme Q-binding protein COQ10 START domain-containing protein" evidence="1">
    <location>
        <begin position="30"/>
        <end position="298"/>
    </location>
</feature>
<evidence type="ECO:0000256" key="1">
    <source>
        <dbReference type="SAM" id="SignalP"/>
    </source>
</evidence>
<dbReference type="InterPro" id="IPR011057">
    <property type="entry name" value="Mss4-like_sf"/>
</dbReference>
<organism evidence="2 3">
    <name type="scientific">Cadophora malorum</name>
    <dbReference type="NCBI Taxonomy" id="108018"/>
    <lineage>
        <taxon>Eukaryota</taxon>
        <taxon>Fungi</taxon>
        <taxon>Dikarya</taxon>
        <taxon>Ascomycota</taxon>
        <taxon>Pezizomycotina</taxon>
        <taxon>Leotiomycetes</taxon>
        <taxon>Helotiales</taxon>
        <taxon>Ploettnerulaceae</taxon>
        <taxon>Cadophora</taxon>
    </lineage>
</organism>
<dbReference type="EMBL" id="JAFJYH010000007">
    <property type="protein sequence ID" value="KAG4425774.1"/>
    <property type="molecule type" value="Genomic_DNA"/>
</dbReference>
<feature type="signal peptide" evidence="1">
    <location>
        <begin position="1"/>
        <end position="29"/>
    </location>
</feature>
<dbReference type="Proteomes" id="UP000664132">
    <property type="component" value="Unassembled WGS sequence"/>
</dbReference>
<dbReference type="SUPFAM" id="SSF55961">
    <property type="entry name" value="Bet v1-like"/>
    <property type="match status" value="1"/>
</dbReference>
<evidence type="ECO:0000313" key="3">
    <source>
        <dbReference type="Proteomes" id="UP000664132"/>
    </source>
</evidence>
<name>A0A8H7WJ12_9HELO</name>
<dbReference type="SUPFAM" id="SSF51316">
    <property type="entry name" value="Mss4-like"/>
    <property type="match status" value="1"/>
</dbReference>
<reference evidence="2" key="1">
    <citation type="submission" date="2021-02" db="EMBL/GenBank/DDBJ databases">
        <title>Genome sequence Cadophora malorum strain M34.</title>
        <authorList>
            <person name="Stefanovic E."/>
            <person name="Vu D."/>
            <person name="Scully C."/>
            <person name="Dijksterhuis J."/>
            <person name="Roader J."/>
            <person name="Houbraken J."/>
        </authorList>
    </citation>
    <scope>NUCLEOTIDE SEQUENCE</scope>
    <source>
        <strain evidence="2">M34</strain>
    </source>
</reference>
<gene>
    <name evidence="2" type="ORF">IFR04_000981</name>
</gene>
<keyword evidence="3" id="KW-1185">Reference proteome</keyword>
<dbReference type="AlphaFoldDB" id="A0A8H7WJ12"/>
<comment type="caution">
    <text evidence="2">The sequence shown here is derived from an EMBL/GenBank/DDBJ whole genome shotgun (WGS) entry which is preliminary data.</text>
</comment>
<dbReference type="InterPro" id="IPR023393">
    <property type="entry name" value="START-like_dom_sf"/>
</dbReference>
<evidence type="ECO:0008006" key="4">
    <source>
        <dbReference type="Google" id="ProtNLM"/>
    </source>
</evidence>
<sequence>MTGFIAYLIAGATLFLVALLFLMMTRSSSESNSKLTGRPVLEKSAIVSTFASSKIKATPDEVFSAITDYSSYPTWSPFAIYEWKDTDEKGVPLVGSTGNFKVLVDEVTRNVPVQLKTLDRKNRLIAEESISYPNWLLKSERIQEVVPLDGQPGFCEYRTQHNLFGIASYYLLLTSKEDLEEIQTQYATLHIKLLKKDLTVTGPTKRYKGSGTIVPSNQNAESVLRGGYAVWRHFCSNCGSSFAHEAEVYLREQNGTIYMHVGTLEYDMKKDMRMTLTEQWTRSQIRGLSVTTSYYKEA</sequence>
<accession>A0A8H7WJ12</accession>
<evidence type="ECO:0000313" key="2">
    <source>
        <dbReference type="EMBL" id="KAG4425774.1"/>
    </source>
</evidence>
<proteinExistence type="predicted"/>
<dbReference type="OrthoDB" id="509124at2759"/>